<reference evidence="8 9" key="1">
    <citation type="submission" date="2017-11" db="EMBL/GenBank/DDBJ databases">
        <title>De-novo sequencing of pomegranate (Punica granatum L.) genome.</title>
        <authorList>
            <person name="Akparov Z."/>
            <person name="Amiraslanov A."/>
            <person name="Hajiyeva S."/>
            <person name="Abbasov M."/>
            <person name="Kaur K."/>
            <person name="Hamwieh A."/>
            <person name="Solovyev V."/>
            <person name="Salamov A."/>
            <person name="Braich B."/>
            <person name="Kosarev P."/>
            <person name="Mahmoud A."/>
            <person name="Hajiyev E."/>
            <person name="Babayeva S."/>
            <person name="Izzatullayeva V."/>
            <person name="Mammadov A."/>
            <person name="Mammadov A."/>
            <person name="Sharifova S."/>
            <person name="Ojaghi J."/>
            <person name="Eynullazada K."/>
            <person name="Bayramov B."/>
            <person name="Abdulazimova A."/>
            <person name="Shahmuradov I."/>
        </authorList>
    </citation>
    <scope>NUCLEOTIDE SEQUENCE [LARGE SCALE GENOMIC DNA]</scope>
    <source>
        <strain evidence="9">cv. AG2017</strain>
        <tissue evidence="8">Leaf</tissue>
    </source>
</reference>
<feature type="compositionally biased region" description="Basic and acidic residues" evidence="6">
    <location>
        <begin position="84"/>
        <end position="95"/>
    </location>
</feature>
<dbReference type="AlphaFoldDB" id="A0A2I0J806"/>
<evidence type="ECO:0000313" key="8">
    <source>
        <dbReference type="EMBL" id="PKI52381.1"/>
    </source>
</evidence>
<feature type="region of interest" description="Disordered" evidence="6">
    <location>
        <begin position="66"/>
        <end position="103"/>
    </location>
</feature>
<evidence type="ECO:0000256" key="5">
    <source>
        <dbReference type="PIRSR" id="PIRSR604254-1"/>
    </source>
</evidence>
<feature type="region of interest" description="Disordered" evidence="6">
    <location>
        <begin position="1"/>
        <end position="24"/>
    </location>
</feature>
<keyword evidence="3 7" id="KW-1133">Transmembrane helix</keyword>
<keyword evidence="5" id="KW-0862">Zinc</keyword>
<dbReference type="GO" id="GO:0016020">
    <property type="term" value="C:membrane"/>
    <property type="evidence" value="ECO:0007669"/>
    <property type="project" value="UniProtKB-SubCell"/>
</dbReference>
<gene>
    <name evidence="8" type="ORF">CRG98_027307</name>
</gene>
<evidence type="ECO:0000313" key="9">
    <source>
        <dbReference type="Proteomes" id="UP000233551"/>
    </source>
</evidence>
<feature type="region of interest" description="Disordered" evidence="6">
    <location>
        <begin position="155"/>
        <end position="176"/>
    </location>
</feature>
<dbReference type="GO" id="GO:0009744">
    <property type="term" value="P:response to sucrose"/>
    <property type="evidence" value="ECO:0007669"/>
    <property type="project" value="UniProtKB-ARBA"/>
</dbReference>
<dbReference type="GO" id="GO:0009725">
    <property type="term" value="P:response to hormone"/>
    <property type="evidence" value="ECO:0007669"/>
    <property type="project" value="TreeGrafter"/>
</dbReference>
<feature type="binding site" evidence="5">
    <location>
        <position position="343"/>
    </location>
    <ligand>
        <name>Zn(2+)</name>
        <dbReference type="ChEBI" id="CHEBI:29105"/>
    </ligand>
</feature>
<evidence type="ECO:0000256" key="4">
    <source>
        <dbReference type="ARBA" id="ARBA00023136"/>
    </source>
</evidence>
<dbReference type="GO" id="GO:0038023">
    <property type="term" value="F:signaling receptor activity"/>
    <property type="evidence" value="ECO:0007669"/>
    <property type="project" value="TreeGrafter"/>
</dbReference>
<feature type="compositionally biased region" description="Polar residues" evidence="6">
    <location>
        <begin position="12"/>
        <end position="21"/>
    </location>
</feature>
<evidence type="ECO:0000256" key="7">
    <source>
        <dbReference type="SAM" id="Phobius"/>
    </source>
</evidence>
<feature type="compositionally biased region" description="Basic residues" evidence="6">
    <location>
        <begin position="1"/>
        <end position="10"/>
    </location>
</feature>
<dbReference type="Proteomes" id="UP000233551">
    <property type="component" value="Unassembled WGS sequence"/>
</dbReference>
<dbReference type="PANTHER" id="PTHR20855">
    <property type="entry name" value="ADIPOR/PROGESTIN RECEPTOR-RELATED"/>
    <property type="match status" value="1"/>
</dbReference>
<proteinExistence type="predicted"/>
<organism evidence="8 9">
    <name type="scientific">Punica granatum</name>
    <name type="common">Pomegranate</name>
    <dbReference type="NCBI Taxonomy" id="22663"/>
    <lineage>
        <taxon>Eukaryota</taxon>
        <taxon>Viridiplantae</taxon>
        <taxon>Streptophyta</taxon>
        <taxon>Embryophyta</taxon>
        <taxon>Tracheophyta</taxon>
        <taxon>Spermatophyta</taxon>
        <taxon>Magnoliopsida</taxon>
        <taxon>eudicotyledons</taxon>
        <taxon>Gunneridae</taxon>
        <taxon>Pentapetalae</taxon>
        <taxon>rosids</taxon>
        <taxon>malvids</taxon>
        <taxon>Myrtales</taxon>
        <taxon>Lythraceae</taxon>
        <taxon>Punica</taxon>
    </lineage>
</organism>
<dbReference type="EMBL" id="PGOL01001939">
    <property type="protein sequence ID" value="PKI52381.1"/>
    <property type="molecule type" value="Genomic_DNA"/>
</dbReference>
<sequence>MSSRKEKRARTVSVQKSSRAPETTFRIISYPIETSQLYTARNALPNQIPTRTQGASIDAPKTYLSRGAISRGGKPGVSGSSPGEGKKQTGERIRDSPPTVRSSLHTSVGVLGEKLPSGFTVLAIELTSVGKDRGIAGDAPIRTPSFHLAGEVGGEEMSFDDQDRKRRRRAGGKAKQMIERVDSEEKGKKEGNKFERKLVKFKDLPEYMKDNEYILDYYRCEWPLKDAILSLFSWHNETLNVWTHLGGFFIFVTLTAMSLTEKTGIRGILRSFTRGTVPAPLMTMIKDMNVSSANVLNDSHSRQMHHPSILHLNENEGDNIPGWPWYVFLAGAMTCLICSSLSHLLASHSKRFHHFFWRLDYAGISVMI</sequence>
<feature type="non-terminal residue" evidence="8">
    <location>
        <position position="368"/>
    </location>
</feature>
<dbReference type="STRING" id="22663.A0A2I0J806"/>
<keyword evidence="9" id="KW-1185">Reference proteome</keyword>
<evidence type="ECO:0000256" key="6">
    <source>
        <dbReference type="SAM" id="MobiDB-lite"/>
    </source>
</evidence>
<dbReference type="PANTHER" id="PTHR20855:SF100">
    <property type="entry name" value="HEPTAHELICAL TRANSMEMBRANE PROTEIN 2"/>
    <property type="match status" value="1"/>
</dbReference>
<dbReference type="Pfam" id="PF03006">
    <property type="entry name" value="HlyIII"/>
    <property type="match status" value="1"/>
</dbReference>
<comment type="subcellular location">
    <subcellularLocation>
        <location evidence="1">Membrane</location>
        <topology evidence="1">Multi-pass membrane protein</topology>
    </subcellularLocation>
</comment>
<evidence type="ECO:0000256" key="2">
    <source>
        <dbReference type="ARBA" id="ARBA00022692"/>
    </source>
</evidence>
<dbReference type="InterPro" id="IPR004254">
    <property type="entry name" value="AdipoR/HlyIII-related"/>
</dbReference>
<comment type="caution">
    <text evidence="8">The sequence shown here is derived from an EMBL/GenBank/DDBJ whole genome shotgun (WGS) entry which is preliminary data.</text>
</comment>
<keyword evidence="5" id="KW-0479">Metal-binding</keyword>
<feature type="transmembrane region" description="Helical" evidence="7">
    <location>
        <begin position="239"/>
        <end position="259"/>
    </location>
</feature>
<name>A0A2I0J806_PUNGR</name>
<keyword evidence="2 7" id="KW-0812">Transmembrane</keyword>
<accession>A0A2I0J806</accession>
<evidence type="ECO:0000256" key="1">
    <source>
        <dbReference type="ARBA" id="ARBA00004141"/>
    </source>
</evidence>
<evidence type="ECO:0000256" key="3">
    <source>
        <dbReference type="ARBA" id="ARBA00022989"/>
    </source>
</evidence>
<keyword evidence="4 7" id="KW-0472">Membrane</keyword>
<protein>
    <submittedName>
        <fullName evidence="8">Uncharacterized protein</fullName>
    </submittedName>
</protein>
<feature type="transmembrane region" description="Helical" evidence="7">
    <location>
        <begin position="323"/>
        <end position="346"/>
    </location>
</feature>
<dbReference type="GO" id="GO:0046872">
    <property type="term" value="F:metal ion binding"/>
    <property type="evidence" value="ECO:0007669"/>
    <property type="project" value="UniProtKB-KW"/>
</dbReference>